<dbReference type="SUPFAM" id="SSF53098">
    <property type="entry name" value="Ribonuclease H-like"/>
    <property type="match status" value="1"/>
</dbReference>
<dbReference type="InterPro" id="IPR002156">
    <property type="entry name" value="RNaseH_domain"/>
</dbReference>
<dbReference type="InterPro" id="IPR044730">
    <property type="entry name" value="RNase_H-like_dom_plant"/>
</dbReference>
<proteinExistence type="predicted"/>
<reference evidence="3" key="1">
    <citation type="journal article" date="2012" name="Nature">
        <title>A physical, genetic and functional sequence assembly of the barley genome.</title>
        <authorList>
            <consortium name="The International Barley Genome Sequencing Consortium"/>
            <person name="Mayer K.F."/>
            <person name="Waugh R."/>
            <person name="Brown J.W."/>
            <person name="Schulman A."/>
            <person name="Langridge P."/>
            <person name="Platzer M."/>
            <person name="Fincher G.B."/>
            <person name="Muehlbauer G.J."/>
            <person name="Sato K."/>
            <person name="Close T.J."/>
            <person name="Wise R.P."/>
            <person name="Stein N."/>
        </authorList>
    </citation>
    <scope>NUCLEOTIDE SEQUENCE [LARGE SCALE GENOMIC DNA]</scope>
    <source>
        <strain evidence="3">cv. Morex</strain>
    </source>
</reference>
<evidence type="ECO:0000313" key="3">
    <source>
        <dbReference type="Proteomes" id="UP000011116"/>
    </source>
</evidence>
<sequence>MACKQALQVAVDRNFQRVHVELDSKEVVRQINQSSNNLSPLGHWVQEIKELLRSRLEAKVTWVRRSGNGAAHKLAKVAVGDNRSQTWVGVPRDFLLCVISDEIPCAS</sequence>
<dbReference type="InterPro" id="IPR012337">
    <property type="entry name" value="RNaseH-like_sf"/>
</dbReference>
<dbReference type="InterPro" id="IPR052929">
    <property type="entry name" value="RNase_H-like_EbsB-rel"/>
</dbReference>
<dbReference type="Pfam" id="PF13456">
    <property type="entry name" value="RVT_3"/>
    <property type="match status" value="1"/>
</dbReference>
<dbReference type="AlphaFoldDB" id="A0A8I7BJI3"/>
<dbReference type="Proteomes" id="UP000011116">
    <property type="component" value="Chromosome 7H"/>
</dbReference>
<dbReference type="EnsemblPlants" id="HORVU.MOREX.r3.7HG0713250.1">
    <property type="protein sequence ID" value="HORVU.MOREX.r3.7HG0713250.1.CDS1"/>
    <property type="gene ID" value="HORVU.MOREX.r3.7HG0713250"/>
</dbReference>
<dbReference type="Gramene" id="HORVU.MOREX.r3.7HG0713250.1">
    <property type="protein sequence ID" value="HORVU.MOREX.r3.7HG0713250.1.CDS1"/>
    <property type="gene ID" value="HORVU.MOREX.r3.7HG0713250"/>
</dbReference>
<feature type="domain" description="RNase H type-1" evidence="1">
    <location>
        <begin position="2"/>
        <end position="77"/>
    </location>
</feature>
<keyword evidence="3" id="KW-1185">Reference proteome</keyword>
<evidence type="ECO:0000259" key="1">
    <source>
        <dbReference type="Pfam" id="PF13456"/>
    </source>
</evidence>
<dbReference type="GO" id="GO:0004523">
    <property type="term" value="F:RNA-DNA hybrid ribonuclease activity"/>
    <property type="evidence" value="ECO:0007669"/>
    <property type="project" value="InterPro"/>
</dbReference>
<dbReference type="InterPro" id="IPR036397">
    <property type="entry name" value="RNaseH_sf"/>
</dbReference>
<accession>A0A8I7BJI3</accession>
<dbReference type="SMR" id="A0A8I7BJI3"/>
<dbReference type="GO" id="GO:0003676">
    <property type="term" value="F:nucleic acid binding"/>
    <property type="evidence" value="ECO:0007669"/>
    <property type="project" value="InterPro"/>
</dbReference>
<protein>
    <recommendedName>
        <fullName evidence="1">RNase H type-1 domain-containing protein</fullName>
    </recommendedName>
</protein>
<reference evidence="2" key="2">
    <citation type="submission" date="2020-10" db="EMBL/GenBank/DDBJ databases">
        <authorList>
            <person name="Scholz U."/>
            <person name="Mascher M."/>
            <person name="Fiebig A."/>
        </authorList>
    </citation>
    <scope>NUCLEOTIDE SEQUENCE [LARGE SCALE GENOMIC DNA]</scope>
    <source>
        <strain evidence="2">cv. Morex</strain>
    </source>
</reference>
<name>A0A8I7BJI3_HORVV</name>
<dbReference type="PANTHER" id="PTHR47074:SF73">
    <property type="entry name" value="OS04G0448401 PROTEIN"/>
    <property type="match status" value="1"/>
</dbReference>
<dbReference type="PANTHER" id="PTHR47074">
    <property type="entry name" value="BNAC02G40300D PROTEIN"/>
    <property type="match status" value="1"/>
</dbReference>
<dbReference type="Gene3D" id="3.30.420.10">
    <property type="entry name" value="Ribonuclease H-like superfamily/Ribonuclease H"/>
    <property type="match status" value="1"/>
</dbReference>
<organism evidence="2 3">
    <name type="scientific">Hordeum vulgare subsp. vulgare</name>
    <name type="common">Domesticated barley</name>
    <dbReference type="NCBI Taxonomy" id="112509"/>
    <lineage>
        <taxon>Eukaryota</taxon>
        <taxon>Viridiplantae</taxon>
        <taxon>Streptophyta</taxon>
        <taxon>Embryophyta</taxon>
        <taxon>Tracheophyta</taxon>
        <taxon>Spermatophyta</taxon>
        <taxon>Magnoliopsida</taxon>
        <taxon>Liliopsida</taxon>
        <taxon>Poales</taxon>
        <taxon>Poaceae</taxon>
        <taxon>BOP clade</taxon>
        <taxon>Pooideae</taxon>
        <taxon>Triticodae</taxon>
        <taxon>Triticeae</taxon>
        <taxon>Hordeinae</taxon>
        <taxon>Hordeum</taxon>
    </lineage>
</organism>
<reference evidence="2" key="3">
    <citation type="submission" date="2022-01" db="UniProtKB">
        <authorList>
            <consortium name="EnsemblPlants"/>
        </authorList>
    </citation>
    <scope>IDENTIFICATION</scope>
    <source>
        <strain evidence="2">subsp. vulgare</strain>
    </source>
</reference>
<evidence type="ECO:0000313" key="2">
    <source>
        <dbReference type="EnsemblPlants" id="HORVU.MOREX.r3.7HG0713250.1.CDS1"/>
    </source>
</evidence>
<dbReference type="CDD" id="cd06222">
    <property type="entry name" value="RNase_H_like"/>
    <property type="match status" value="1"/>
</dbReference>